<dbReference type="AlphaFoldDB" id="A0A854Q9E6"/>
<name>A0A854Q9E6_CRYNE</name>
<feature type="compositionally biased region" description="Basic and acidic residues" evidence="1">
    <location>
        <begin position="199"/>
        <end position="214"/>
    </location>
</feature>
<feature type="compositionally biased region" description="Low complexity" evidence="1">
    <location>
        <begin position="177"/>
        <end position="190"/>
    </location>
</feature>
<dbReference type="Proteomes" id="UP000199727">
    <property type="component" value="Unassembled WGS sequence"/>
</dbReference>
<protein>
    <submittedName>
        <fullName evidence="2">Uncharacterized protein</fullName>
    </submittedName>
</protein>
<feature type="compositionally biased region" description="Basic residues" evidence="1">
    <location>
        <begin position="234"/>
        <end position="243"/>
    </location>
</feature>
<evidence type="ECO:0000256" key="1">
    <source>
        <dbReference type="SAM" id="MobiDB-lite"/>
    </source>
</evidence>
<feature type="compositionally biased region" description="Basic and acidic residues" evidence="1">
    <location>
        <begin position="244"/>
        <end position="268"/>
    </location>
</feature>
<feature type="compositionally biased region" description="Low complexity" evidence="1">
    <location>
        <begin position="133"/>
        <end position="142"/>
    </location>
</feature>
<feature type="compositionally biased region" description="Polar residues" evidence="1">
    <location>
        <begin position="292"/>
        <end position="301"/>
    </location>
</feature>
<reference evidence="2 3" key="1">
    <citation type="submission" date="2017-06" db="EMBL/GenBank/DDBJ databases">
        <title>Global population genomics of the pathogenic fungus Cryptococcus neoformans var. grubii.</title>
        <authorList>
            <person name="Cuomo C."/>
            <person name="Litvintseva A."/>
            <person name="Chen Y."/>
            <person name="Young S."/>
            <person name="Zeng Q."/>
            <person name="Chapman S."/>
            <person name="Gujja S."/>
            <person name="Saif S."/>
            <person name="Birren B."/>
        </authorList>
    </citation>
    <scope>NUCLEOTIDE SEQUENCE [LARGE SCALE GENOMIC DNA]</scope>
    <source>
        <strain evidence="2 3">Tu259-1</strain>
    </source>
</reference>
<gene>
    <name evidence="2" type="ORF">C361_04923</name>
</gene>
<feature type="compositionally biased region" description="Basic residues" evidence="1">
    <location>
        <begin position="269"/>
        <end position="278"/>
    </location>
</feature>
<comment type="caution">
    <text evidence="2">The sequence shown here is derived from an EMBL/GenBank/DDBJ whole genome shotgun (WGS) entry which is preliminary data.</text>
</comment>
<feature type="compositionally biased region" description="Basic and acidic residues" evidence="1">
    <location>
        <begin position="443"/>
        <end position="464"/>
    </location>
</feature>
<feature type="compositionally biased region" description="Polar residues" evidence="1">
    <location>
        <begin position="323"/>
        <end position="348"/>
    </location>
</feature>
<feature type="region of interest" description="Disordered" evidence="1">
    <location>
        <begin position="1"/>
        <end position="426"/>
    </location>
</feature>
<feature type="region of interest" description="Disordered" evidence="1">
    <location>
        <begin position="438"/>
        <end position="464"/>
    </location>
</feature>
<feature type="compositionally biased region" description="Acidic residues" evidence="1">
    <location>
        <begin position="282"/>
        <end position="291"/>
    </location>
</feature>
<feature type="compositionally biased region" description="Polar residues" evidence="1">
    <location>
        <begin position="380"/>
        <end position="420"/>
    </location>
</feature>
<feature type="compositionally biased region" description="Basic and acidic residues" evidence="1">
    <location>
        <begin position="87"/>
        <end position="102"/>
    </location>
</feature>
<evidence type="ECO:0000313" key="3">
    <source>
        <dbReference type="Proteomes" id="UP000199727"/>
    </source>
</evidence>
<dbReference type="EMBL" id="AMKT01000067">
    <property type="protein sequence ID" value="OXG16553.1"/>
    <property type="molecule type" value="Genomic_DNA"/>
</dbReference>
<accession>A0A854Q9E6</accession>
<sequence length="552" mass="59257">MPPSKTAKSAVLKKRPSRQRIVTTESDSDDDSRVQAAAPTSPQPSVEEDSSVSAEGPGSGGSDSSLTPAPSPEQVKKVSTKIQAVPKAKDVEKEKEGDDIRDLAMPVSDIARGSVTLKGRQTRARTRMSEIGSAENSEAPSSAPTPAPPAEDVDVLAVHKSTEKDSGNTSPKKINLKLKIGGAAATKIAAPVEDDTESEREKSAMKMKSDMEKKSGKRTSRSIDDEGLEDAGLKRAKMKKVGKAKNESKGTEGDGEGEVKARIEEGKKPTKTKKKSRRIVVDDEDDEDEDIASTTNPSMTEIPTAPTPKPTSPARSLSPAKVPTSSNKLPSSSQAKNKSPVAESSTPSVPAPNAATGKPKPKPKAIIKLEGTEASHKKTLSTGSVSGTPQNKLLTAKKTPSSNIRRPPGSVNSTPVNSTPKVKPTALGGSLLAQTLNVLNSKQGKDEKEGAICKEDKREKERKERGRFGWYDEWMLSASEQKEFDESRAKREAERKKRDAYGANMLNLQEGQDACRIDNTQPSPAIFDRLDPKEINTRNDLPSQMLQRLLGF</sequence>
<proteinExistence type="predicted"/>
<organism evidence="2 3">
    <name type="scientific">Cryptococcus neoformans Tu259-1</name>
    <dbReference type="NCBI Taxonomy" id="1230072"/>
    <lineage>
        <taxon>Eukaryota</taxon>
        <taxon>Fungi</taxon>
        <taxon>Dikarya</taxon>
        <taxon>Basidiomycota</taxon>
        <taxon>Agaricomycotina</taxon>
        <taxon>Tremellomycetes</taxon>
        <taxon>Tremellales</taxon>
        <taxon>Cryptococcaceae</taxon>
        <taxon>Cryptococcus</taxon>
        <taxon>Cryptococcus neoformans species complex</taxon>
    </lineage>
</organism>
<evidence type="ECO:0000313" key="2">
    <source>
        <dbReference type="EMBL" id="OXG16553.1"/>
    </source>
</evidence>
<dbReference type="OrthoDB" id="2576351at2759"/>